<dbReference type="EMBL" id="FWWU01000008">
    <property type="protein sequence ID" value="SMB86350.1"/>
    <property type="molecule type" value="Genomic_DNA"/>
</dbReference>
<dbReference type="AlphaFoldDB" id="A0A1W1UZB6"/>
<sequence length="97" mass="10497">MAERFRTRELKGGCPDDVELLRQDLEGNARRAAVAVSFAACLPDSKHGRKARALATELHGKAVSLVTDLAGFELASASLSTSLPLRGQFCVYRRSHA</sequence>
<dbReference type="RefSeq" id="WP_084047653.1">
    <property type="nucleotide sequence ID" value="NZ_FWWU01000008.1"/>
</dbReference>
<dbReference type="Proteomes" id="UP000192582">
    <property type="component" value="Unassembled WGS sequence"/>
</dbReference>
<reference evidence="1 2" key="1">
    <citation type="submission" date="2017-04" db="EMBL/GenBank/DDBJ databases">
        <authorList>
            <person name="Afonso C.L."/>
            <person name="Miller P.J."/>
            <person name="Scott M.A."/>
            <person name="Spackman E."/>
            <person name="Goraichik I."/>
            <person name="Dimitrov K.M."/>
            <person name="Suarez D.L."/>
            <person name="Swayne D.E."/>
        </authorList>
    </citation>
    <scope>NUCLEOTIDE SEQUENCE [LARGE SCALE GENOMIC DNA]</scope>
    <source>
        <strain evidence="1 2">KR-140</strain>
    </source>
</reference>
<proteinExistence type="predicted"/>
<evidence type="ECO:0000313" key="2">
    <source>
        <dbReference type="Proteomes" id="UP000192582"/>
    </source>
</evidence>
<evidence type="ECO:0000313" key="1">
    <source>
        <dbReference type="EMBL" id="SMB86350.1"/>
    </source>
</evidence>
<accession>A0A1W1UZB6</accession>
<organism evidence="1 2">
    <name type="scientific">Deinococcus hopiensis KR-140</name>
    <dbReference type="NCBI Taxonomy" id="695939"/>
    <lineage>
        <taxon>Bacteria</taxon>
        <taxon>Thermotogati</taxon>
        <taxon>Deinococcota</taxon>
        <taxon>Deinococci</taxon>
        <taxon>Deinococcales</taxon>
        <taxon>Deinococcaceae</taxon>
        <taxon>Deinococcus</taxon>
    </lineage>
</organism>
<protein>
    <submittedName>
        <fullName evidence="1">Uncharacterized protein</fullName>
    </submittedName>
</protein>
<name>A0A1W1UZB6_9DEIO</name>
<gene>
    <name evidence="1" type="ORF">SAMN00790413_03781</name>
</gene>
<keyword evidence="2" id="KW-1185">Reference proteome</keyword>